<feature type="compositionally biased region" description="Polar residues" evidence="1">
    <location>
        <begin position="337"/>
        <end position="352"/>
    </location>
</feature>
<dbReference type="Proteomes" id="UP000033618">
    <property type="component" value="Unassembled WGS sequence"/>
</dbReference>
<sequence>MTYCVALCVDEGLVFLSDTRTNAGVDNVSAARKMAVFEQPGDRVLTLLCAGNLALTQAVVQRLTEGASPEALQDGERAMRRTGQGNAPVSMAPLGQQAIPTEAVTVAVSTTDASSSLPATPVTLWTASSMFEAARVVGQAVRDVYKRDAQALSEFQVEFNCSFILGGQIGSQKPRLFMIYAAGNFVESTDACPFFQIGESKYGKPIIDRVVTPKTSLDEAAKCALISMDSTLRSNLSVGLPLDLLVYERDALRVSRFAVLDQDNAYYQMIHRSWGERLRQVFGEIPNPVWTDVDSAPFHERLDGGVSQALRSHTGHAPQDPAVPGGALANGGEESAPAQTLAQSERGLPTQS</sequence>
<accession>A0A0F5K0Y9</accession>
<comment type="caution">
    <text evidence="2">The sequence shown here is derived from an EMBL/GenBank/DDBJ whole genome shotgun (WGS) entry which is preliminary data.</text>
</comment>
<reference evidence="2 3" key="1">
    <citation type="submission" date="2015-03" db="EMBL/GenBank/DDBJ databases">
        <title>Draft Genome Sequence of Burkholderia andropogonis type strain ICMP2807, isolated from Sorghum bicolor.</title>
        <authorList>
            <person name="Lopes-Santos L."/>
            <person name="Castro D.B."/>
            <person name="Ottoboni L.M."/>
            <person name="Park D."/>
            <person name="Weirc B.S."/>
            <person name="Destefano S.A."/>
        </authorList>
    </citation>
    <scope>NUCLEOTIDE SEQUENCE [LARGE SCALE GENOMIC DNA]</scope>
    <source>
        <strain evidence="2 3">ICMP2807</strain>
    </source>
</reference>
<evidence type="ECO:0000313" key="3">
    <source>
        <dbReference type="Proteomes" id="UP000033618"/>
    </source>
</evidence>
<keyword evidence="3" id="KW-1185">Reference proteome</keyword>
<dbReference type="PATRIC" id="fig|28092.6.peg.2678"/>
<evidence type="ECO:0000313" key="2">
    <source>
        <dbReference type="EMBL" id="KKB63580.1"/>
    </source>
</evidence>
<protein>
    <submittedName>
        <fullName evidence="2">Peptidase</fullName>
    </submittedName>
</protein>
<name>A0A0F5K0Y9_9BURK</name>
<dbReference type="STRING" id="28092.WM40_11410"/>
<dbReference type="EMBL" id="LAQU01000009">
    <property type="protein sequence ID" value="KKB63580.1"/>
    <property type="molecule type" value="Genomic_DNA"/>
</dbReference>
<evidence type="ECO:0000256" key="1">
    <source>
        <dbReference type="SAM" id="MobiDB-lite"/>
    </source>
</evidence>
<dbReference type="RefSeq" id="WP_024902152.1">
    <property type="nucleotide sequence ID" value="NZ_CADFGU010000001.1"/>
</dbReference>
<dbReference type="Gene3D" id="3.60.20.10">
    <property type="entry name" value="Glutamine Phosphoribosylpyrophosphate, subunit 1, domain 1"/>
    <property type="match status" value="1"/>
</dbReference>
<gene>
    <name evidence="2" type="ORF">WM40_11410</name>
</gene>
<dbReference type="SUPFAM" id="SSF56235">
    <property type="entry name" value="N-terminal nucleophile aminohydrolases (Ntn hydrolases)"/>
    <property type="match status" value="2"/>
</dbReference>
<organism evidence="2 3">
    <name type="scientific">Robbsia andropogonis</name>
    <dbReference type="NCBI Taxonomy" id="28092"/>
    <lineage>
        <taxon>Bacteria</taxon>
        <taxon>Pseudomonadati</taxon>
        <taxon>Pseudomonadota</taxon>
        <taxon>Betaproteobacteria</taxon>
        <taxon>Burkholderiales</taxon>
        <taxon>Burkholderiaceae</taxon>
        <taxon>Robbsia</taxon>
    </lineage>
</organism>
<dbReference type="AlphaFoldDB" id="A0A0F5K0Y9"/>
<feature type="region of interest" description="Disordered" evidence="1">
    <location>
        <begin position="311"/>
        <end position="352"/>
    </location>
</feature>
<proteinExistence type="predicted"/>
<dbReference type="InterPro" id="IPR029055">
    <property type="entry name" value="Ntn_hydrolases_N"/>
</dbReference>